<dbReference type="OrthoDB" id="5288992at2"/>
<gene>
    <name evidence="2" type="ORF">SAMN05216334_13011</name>
</gene>
<evidence type="ECO:0000259" key="1">
    <source>
        <dbReference type="SMART" id="SM00955"/>
    </source>
</evidence>
<reference evidence="2 3" key="1">
    <citation type="submission" date="2016-10" db="EMBL/GenBank/DDBJ databases">
        <authorList>
            <person name="de Groot N.N."/>
        </authorList>
    </citation>
    <scope>NUCLEOTIDE SEQUENCE [LARGE SCALE GENOMIC DNA]</scope>
    <source>
        <strain evidence="2 3">Nm13</strain>
    </source>
</reference>
<dbReference type="GO" id="GO:0003723">
    <property type="term" value="F:RNA binding"/>
    <property type="evidence" value="ECO:0007669"/>
    <property type="project" value="InterPro"/>
</dbReference>
<dbReference type="GO" id="GO:0005829">
    <property type="term" value="C:cytosol"/>
    <property type="evidence" value="ECO:0007669"/>
    <property type="project" value="TreeGrafter"/>
</dbReference>
<organism evidence="2 3">
    <name type="scientific">Nitrosomonas ureae</name>
    <dbReference type="NCBI Taxonomy" id="44577"/>
    <lineage>
        <taxon>Bacteria</taxon>
        <taxon>Pseudomonadati</taxon>
        <taxon>Pseudomonadota</taxon>
        <taxon>Betaproteobacteria</taxon>
        <taxon>Nitrosomonadales</taxon>
        <taxon>Nitrosomonadaceae</taxon>
        <taxon>Nitrosomonas</taxon>
    </lineage>
</organism>
<dbReference type="RefSeq" id="WP_103967422.1">
    <property type="nucleotide sequence ID" value="NZ_FNUX01000030.1"/>
</dbReference>
<dbReference type="GO" id="GO:0004540">
    <property type="term" value="F:RNA nuclease activity"/>
    <property type="evidence" value="ECO:0007669"/>
    <property type="project" value="InterPro"/>
</dbReference>
<protein>
    <submittedName>
        <fullName evidence="2">Exoribonuclease-2</fullName>
    </submittedName>
</protein>
<dbReference type="EMBL" id="FNUX01000030">
    <property type="protein sequence ID" value="SEG13693.1"/>
    <property type="molecule type" value="Genomic_DNA"/>
</dbReference>
<feature type="domain" description="RNB" evidence="1">
    <location>
        <begin position="239"/>
        <end position="511"/>
    </location>
</feature>
<evidence type="ECO:0000313" key="3">
    <source>
        <dbReference type="Proteomes" id="UP000236753"/>
    </source>
</evidence>
<dbReference type="Proteomes" id="UP000236753">
    <property type="component" value="Unassembled WGS sequence"/>
</dbReference>
<dbReference type="GO" id="GO:0006402">
    <property type="term" value="P:mRNA catabolic process"/>
    <property type="evidence" value="ECO:0007669"/>
    <property type="project" value="TreeGrafter"/>
</dbReference>
<dbReference type="PANTHER" id="PTHR23355">
    <property type="entry name" value="RIBONUCLEASE"/>
    <property type="match status" value="1"/>
</dbReference>
<dbReference type="InterPro" id="IPR012340">
    <property type="entry name" value="NA-bd_OB-fold"/>
</dbReference>
<dbReference type="SUPFAM" id="SSF50249">
    <property type="entry name" value="Nucleic acid-binding proteins"/>
    <property type="match status" value="1"/>
</dbReference>
<evidence type="ECO:0000313" key="2">
    <source>
        <dbReference type="EMBL" id="SEG13693.1"/>
    </source>
</evidence>
<dbReference type="AlphaFoldDB" id="A0A1H5XPW8"/>
<dbReference type="Pfam" id="PF00773">
    <property type="entry name" value="RNB"/>
    <property type="match status" value="2"/>
</dbReference>
<dbReference type="InterPro" id="IPR050180">
    <property type="entry name" value="RNR_Ribonuclease"/>
</dbReference>
<dbReference type="InterPro" id="IPR001900">
    <property type="entry name" value="RNase_II/R"/>
</dbReference>
<accession>A0A1H5XPW8</accession>
<dbReference type="PANTHER" id="PTHR23355:SF9">
    <property type="entry name" value="DIS3-LIKE EXONUCLEASE 2"/>
    <property type="match status" value="1"/>
</dbReference>
<name>A0A1H5XPW8_9PROT</name>
<dbReference type="SMART" id="SM00955">
    <property type="entry name" value="RNB"/>
    <property type="match status" value="1"/>
</dbReference>
<proteinExistence type="predicted"/>
<sequence length="618" mass="70262">MNVFYEEAGTFKIGTILADNNTSLQIEAIHGKRSKIKTASVLFKFDTPPLSEFMSHVQKIIEELDPNFLWECCAQEVEFASNTLAADYFGYSPSPVEAAATLMLLQNAPMYFYKKGQGRYKAAPPDALKAALASLEKKRLQAEQQARYVEQLNQFILPEEFKPRLPQLLYKPEKNSIEWKALEAVCAETRHTPVKLMEKCGAIPCSHDYHFNQFVYEHFPSGIGFNELDSQPTASKISDLSYTDVAAFSIDDASTTEIDDAFSVTPLSLGSFRIGIHIAAPALGIDPDSSLDKTAAARLSTVYLPGNKITMLPEAVINHFTLAENTVCPALSLYLDVSDDFTVIKTESRIEKIKIIANLRHNELEQHFNEIALNKGDFQHTFNQELSLLWKFACKMENQRGKANDINGDKIDYSFEIKDNRVTISERRRGSPIDKVVSELMIYVNMEWGKQLADAGITGIFRSQANGKVRMSTSPAPHQGLGVSQYAWSSSPMRRYVDLINQRQIIALLRNEPPFYLKNSDKLLIAMRDFEMIYSIYGEFQRAMERYWCLRWLLQESIHTIDAQVIKENLVKFDHIPFIMRIPSLPEIAPNTYVKLKLSEIDLLERTLHAEFLHKQDV</sequence>